<dbReference type="Proteomes" id="UP001163850">
    <property type="component" value="Unassembled WGS sequence"/>
</dbReference>
<sequence>MRRKEEAKRREEARLLEEATAQEEDEQESTTALAKLIEENKREKEKAAKYLEKRREPGRKIARPRAEVIIPPRASSSKTKTFKSKSIISDESDVGEVDKEQAEPLRGVKRKRTIKMIAKNDNFPDPDGDFDAREGNDDDEEEDEPPSPSQQQPACTARDPLFHSCKRLGNILSSVKYYEIYLILGGLFRPKKAPKNA</sequence>
<organism evidence="2 3">
    <name type="scientific">Lentinula detonsa</name>
    <dbReference type="NCBI Taxonomy" id="2804962"/>
    <lineage>
        <taxon>Eukaryota</taxon>
        <taxon>Fungi</taxon>
        <taxon>Dikarya</taxon>
        <taxon>Basidiomycota</taxon>
        <taxon>Agaricomycotina</taxon>
        <taxon>Agaricomycetes</taxon>
        <taxon>Agaricomycetidae</taxon>
        <taxon>Agaricales</taxon>
        <taxon>Marasmiineae</taxon>
        <taxon>Omphalotaceae</taxon>
        <taxon>Lentinula</taxon>
    </lineage>
</organism>
<evidence type="ECO:0000313" key="2">
    <source>
        <dbReference type="EMBL" id="KAJ3978374.1"/>
    </source>
</evidence>
<gene>
    <name evidence="2" type="ORF">F5890DRAFT_1479415</name>
</gene>
<comment type="caution">
    <text evidence="2">The sequence shown here is derived from an EMBL/GenBank/DDBJ whole genome shotgun (WGS) entry which is preliminary data.</text>
</comment>
<accession>A0AA38PMW7</accession>
<feature type="region of interest" description="Disordered" evidence="1">
    <location>
        <begin position="1"/>
        <end position="30"/>
    </location>
</feature>
<evidence type="ECO:0000256" key="1">
    <source>
        <dbReference type="SAM" id="MobiDB-lite"/>
    </source>
</evidence>
<proteinExistence type="predicted"/>
<feature type="region of interest" description="Disordered" evidence="1">
    <location>
        <begin position="49"/>
        <end position="158"/>
    </location>
</feature>
<feature type="compositionally biased region" description="Acidic residues" evidence="1">
    <location>
        <begin position="136"/>
        <end position="145"/>
    </location>
</feature>
<protein>
    <submittedName>
        <fullName evidence="2">Uncharacterized protein</fullName>
    </submittedName>
</protein>
<dbReference type="EMBL" id="MU803309">
    <property type="protein sequence ID" value="KAJ3978374.1"/>
    <property type="molecule type" value="Genomic_DNA"/>
</dbReference>
<reference evidence="2" key="1">
    <citation type="submission" date="2022-08" db="EMBL/GenBank/DDBJ databases">
        <authorList>
            <consortium name="DOE Joint Genome Institute"/>
            <person name="Min B."/>
            <person name="Riley R."/>
            <person name="Sierra-Patev S."/>
            <person name="Naranjo-Ortiz M."/>
            <person name="Looney B."/>
            <person name="Konkel Z."/>
            <person name="Slot J.C."/>
            <person name="Sakamoto Y."/>
            <person name="Steenwyk J.L."/>
            <person name="Rokas A."/>
            <person name="Carro J."/>
            <person name="Camarero S."/>
            <person name="Ferreira P."/>
            <person name="Molpeceres G."/>
            <person name="Ruiz-Duenas F.J."/>
            <person name="Serrano A."/>
            <person name="Henrissat B."/>
            <person name="Drula E."/>
            <person name="Hughes K.W."/>
            <person name="Mata J.L."/>
            <person name="Ishikawa N.K."/>
            <person name="Vargas-Isla R."/>
            <person name="Ushijima S."/>
            <person name="Smith C.A."/>
            <person name="Ahrendt S."/>
            <person name="Andreopoulos W."/>
            <person name="He G."/>
            <person name="Labutti K."/>
            <person name="Lipzen A."/>
            <person name="Ng V."/>
            <person name="Sandor L."/>
            <person name="Barry K."/>
            <person name="Martinez A.T."/>
            <person name="Xiao Y."/>
            <person name="Gibbons J.G."/>
            <person name="Terashima K."/>
            <person name="Hibbett D.S."/>
            <person name="Grigoriev I.V."/>
        </authorList>
    </citation>
    <scope>NUCLEOTIDE SEQUENCE</scope>
    <source>
        <strain evidence="2">TFB7829</strain>
    </source>
</reference>
<dbReference type="AlphaFoldDB" id="A0AA38PMW7"/>
<name>A0AA38PMW7_9AGAR</name>
<feature type="compositionally biased region" description="Basic and acidic residues" evidence="1">
    <location>
        <begin position="49"/>
        <end position="59"/>
    </location>
</feature>
<feature type="compositionally biased region" description="Basic and acidic residues" evidence="1">
    <location>
        <begin position="1"/>
        <end position="17"/>
    </location>
</feature>
<feature type="compositionally biased region" description="Low complexity" evidence="1">
    <location>
        <begin position="75"/>
        <end position="89"/>
    </location>
</feature>
<evidence type="ECO:0000313" key="3">
    <source>
        <dbReference type="Proteomes" id="UP001163850"/>
    </source>
</evidence>